<proteinExistence type="predicted"/>
<dbReference type="InterPro" id="IPR027417">
    <property type="entry name" value="P-loop_NTPase"/>
</dbReference>
<evidence type="ECO:0000313" key="2">
    <source>
        <dbReference type="Proteomes" id="UP001409585"/>
    </source>
</evidence>
<dbReference type="Pfam" id="PF13469">
    <property type="entry name" value="Sulfotransfer_3"/>
    <property type="match status" value="1"/>
</dbReference>
<dbReference type="PANTHER" id="PTHR36451:SF1">
    <property type="entry name" value="OMEGA-HYDROXY-BETA-DIHYDROMENAQUINONE-9 SULFOTRANSFERASE STF3"/>
    <property type="match status" value="1"/>
</dbReference>
<dbReference type="SUPFAM" id="SSF52540">
    <property type="entry name" value="P-loop containing nucleoside triphosphate hydrolases"/>
    <property type="match status" value="1"/>
</dbReference>
<name>A0AAV3U3M5_9ALTE</name>
<dbReference type="AlphaFoldDB" id="A0AAV3U3M5"/>
<comment type="caution">
    <text evidence="1">The sequence shown here is derived from an EMBL/GenBank/DDBJ whole genome shotgun (WGS) entry which is preliminary data.</text>
</comment>
<evidence type="ECO:0000313" key="1">
    <source>
        <dbReference type="EMBL" id="GAA4945615.1"/>
    </source>
</evidence>
<reference evidence="2" key="1">
    <citation type="journal article" date="2019" name="Int. J. Syst. Evol. Microbiol.">
        <title>The Global Catalogue of Microorganisms (GCM) 10K type strain sequencing project: providing services to taxonomists for standard genome sequencing and annotation.</title>
        <authorList>
            <consortium name="The Broad Institute Genomics Platform"/>
            <consortium name="The Broad Institute Genome Sequencing Center for Infectious Disease"/>
            <person name="Wu L."/>
            <person name="Ma J."/>
        </authorList>
    </citation>
    <scope>NUCLEOTIDE SEQUENCE [LARGE SCALE GENOMIC DNA]</scope>
    <source>
        <strain evidence="2">JCM 19134</strain>
    </source>
</reference>
<dbReference type="EMBL" id="BAABLX010000024">
    <property type="protein sequence ID" value="GAA4945615.1"/>
    <property type="molecule type" value="Genomic_DNA"/>
</dbReference>
<gene>
    <name evidence="1" type="ORF">GCM10025791_26000</name>
</gene>
<dbReference type="Proteomes" id="UP001409585">
    <property type="component" value="Unassembled WGS sequence"/>
</dbReference>
<sequence>MCAKQLLNGKGFKTMQTANEFMAQAARETKLSDFGDDSFKEGLEILLGALESEAALNRAGEGIFEQRILGALKNRLHVEDWYRRHPEIDSEIIVAPLIGISLPRTGSTALSFLLAQDPNARSLRSYESAQPCPPPAMVTGPDPRIQHLNNDETRPKGAKRHVPSAATGPAECQELMALDFKSQLFLAFAQIPTYAQWLLTADLTTTYAYERRVLKLLQWRSPTSPWRLKAPTHLLYLDHLDKVFPDARFVMTHRDPTDVLLSVIYLFDDYTSKLSDHADPHYTAELNINMWKIGIERAMAFRANGNEHRFFDIDFTAMQQQPIAEVTALYQWLDCPVSHEFETGMQNWWQHNAANRERNPKPDPSHYQFDADQVRPLFAEYIQKTQQWLSQ</sequence>
<accession>A0AAV3U3M5</accession>
<dbReference type="InterPro" id="IPR052736">
    <property type="entry name" value="Stf3_sulfotransferase"/>
</dbReference>
<protein>
    <submittedName>
        <fullName evidence="1">Sulfotransferase</fullName>
    </submittedName>
</protein>
<organism evidence="1 2">
    <name type="scientific">Halioxenophilus aromaticivorans</name>
    <dbReference type="NCBI Taxonomy" id="1306992"/>
    <lineage>
        <taxon>Bacteria</taxon>
        <taxon>Pseudomonadati</taxon>
        <taxon>Pseudomonadota</taxon>
        <taxon>Gammaproteobacteria</taxon>
        <taxon>Alteromonadales</taxon>
        <taxon>Alteromonadaceae</taxon>
        <taxon>Halioxenophilus</taxon>
    </lineage>
</organism>
<keyword evidence="2" id="KW-1185">Reference proteome</keyword>
<dbReference type="Gene3D" id="3.40.50.300">
    <property type="entry name" value="P-loop containing nucleotide triphosphate hydrolases"/>
    <property type="match status" value="1"/>
</dbReference>
<dbReference type="PANTHER" id="PTHR36451">
    <property type="entry name" value="PAPS-DEPENDENT SULFOTRANSFERASE STF3"/>
    <property type="match status" value="1"/>
</dbReference>